<reference evidence="2 3" key="1">
    <citation type="submission" date="2020-08" db="EMBL/GenBank/DDBJ databases">
        <title>Genome public.</title>
        <authorList>
            <person name="Liu C."/>
            <person name="Sun Q."/>
        </authorList>
    </citation>
    <scope>NUCLEOTIDE SEQUENCE [LARGE SCALE GENOMIC DNA]</scope>
    <source>
        <strain evidence="2 3">NSJ-9</strain>
    </source>
</reference>
<protein>
    <recommendedName>
        <fullName evidence="4">GGDEF domain-containing protein</fullName>
    </recommendedName>
</protein>
<name>A0ABR7GGA6_9FIRM</name>
<keyword evidence="1" id="KW-0472">Membrane</keyword>
<dbReference type="RefSeq" id="WP_118535492.1">
    <property type="nucleotide sequence ID" value="NZ_JACOPG010000003.1"/>
</dbReference>
<dbReference type="Proteomes" id="UP000643810">
    <property type="component" value="Unassembled WGS sequence"/>
</dbReference>
<evidence type="ECO:0000313" key="3">
    <source>
        <dbReference type="Proteomes" id="UP000643810"/>
    </source>
</evidence>
<keyword evidence="1" id="KW-1133">Transmembrane helix</keyword>
<comment type="caution">
    <text evidence="2">The sequence shown here is derived from an EMBL/GenBank/DDBJ whole genome shotgun (WGS) entry which is preliminary data.</text>
</comment>
<evidence type="ECO:0000313" key="2">
    <source>
        <dbReference type="EMBL" id="MBC5686489.1"/>
    </source>
</evidence>
<proteinExistence type="predicted"/>
<sequence length="368" mass="42919">MKKKELRQTAEWQNKKTDIRKLERKFRNILILTLVVVAAMSAMGHYLMKRYTTTIMNVYATQQDNYVQLVLDQINLQENGTEESIISDIIETLDSGNTHYWTLSKEENILFVKNVTETDKYQGTSLDKFYDTSSADEFVKSLRLNHVTHELIKMDGSRYVASGVIFSYNDTQYTLCLLTDETVILDNNEFLSTRISMYIYVIIIMVLMLLVAMGAEMTVKKRELDNNLLHSRLEIQNQHIERLEREAKERDAYDTRLNLYQEAVLPAFARKLDEKNVDQAVLAVLRFATEADTKQFLADSMTKLDDEILRFKKDDTGIILLMCHYTYEMAWRVIHNVGAVDQIRHMEDIKESKKTITEACAEAEEKEW</sequence>
<feature type="transmembrane region" description="Helical" evidence="1">
    <location>
        <begin position="197"/>
        <end position="215"/>
    </location>
</feature>
<dbReference type="EMBL" id="JACOPG010000003">
    <property type="protein sequence ID" value="MBC5686489.1"/>
    <property type="molecule type" value="Genomic_DNA"/>
</dbReference>
<accession>A0ABR7GGA6</accession>
<evidence type="ECO:0008006" key="4">
    <source>
        <dbReference type="Google" id="ProtNLM"/>
    </source>
</evidence>
<evidence type="ECO:0000256" key="1">
    <source>
        <dbReference type="SAM" id="Phobius"/>
    </source>
</evidence>
<feature type="transmembrane region" description="Helical" evidence="1">
    <location>
        <begin position="29"/>
        <end position="48"/>
    </location>
</feature>
<keyword evidence="3" id="KW-1185">Reference proteome</keyword>
<organism evidence="2 3">
    <name type="scientific">Roseburia lenta</name>
    <dbReference type="NCBI Taxonomy" id="2763061"/>
    <lineage>
        <taxon>Bacteria</taxon>
        <taxon>Bacillati</taxon>
        <taxon>Bacillota</taxon>
        <taxon>Clostridia</taxon>
        <taxon>Lachnospirales</taxon>
        <taxon>Lachnospiraceae</taxon>
        <taxon>Roseburia</taxon>
    </lineage>
</organism>
<keyword evidence="1" id="KW-0812">Transmembrane</keyword>
<gene>
    <name evidence="2" type="ORF">H8R94_07750</name>
</gene>